<feature type="transmembrane region" description="Helical" evidence="11">
    <location>
        <begin position="230"/>
        <end position="254"/>
    </location>
</feature>
<comment type="caution">
    <text evidence="12">The sequence shown here is derived from an EMBL/GenBank/DDBJ whole genome shotgun (WGS) entry which is preliminary data.</text>
</comment>
<evidence type="ECO:0000256" key="2">
    <source>
        <dbReference type="ARBA" id="ARBA00006175"/>
    </source>
</evidence>
<dbReference type="InterPro" id="IPR023271">
    <property type="entry name" value="Aquaporin-like"/>
</dbReference>
<feature type="transmembrane region" description="Helical" evidence="11">
    <location>
        <begin position="56"/>
        <end position="77"/>
    </location>
</feature>
<dbReference type="EMBL" id="BFAD01000005">
    <property type="protein sequence ID" value="GBE83080.1"/>
    <property type="molecule type" value="Genomic_DNA"/>
</dbReference>
<keyword evidence="3 9" id="KW-0813">Transport</keyword>
<evidence type="ECO:0000313" key="13">
    <source>
        <dbReference type="Proteomes" id="UP000287166"/>
    </source>
</evidence>
<dbReference type="Pfam" id="PF00230">
    <property type="entry name" value="MIP"/>
    <property type="match status" value="1"/>
</dbReference>
<accession>A0A401GLP4</accession>
<dbReference type="STRING" id="139825.A0A401GLP4"/>
<evidence type="ECO:0000256" key="7">
    <source>
        <dbReference type="ARBA" id="ARBA00023136"/>
    </source>
</evidence>
<feature type="region of interest" description="Disordered" evidence="10">
    <location>
        <begin position="1"/>
        <end position="34"/>
    </location>
</feature>
<feature type="compositionally biased region" description="Polar residues" evidence="10">
    <location>
        <begin position="1"/>
        <end position="22"/>
    </location>
</feature>
<name>A0A401GLP4_9APHY</name>
<dbReference type="InterPro" id="IPR000425">
    <property type="entry name" value="MIP"/>
</dbReference>
<evidence type="ECO:0000256" key="3">
    <source>
        <dbReference type="ARBA" id="ARBA00022448"/>
    </source>
</evidence>
<dbReference type="Gene3D" id="1.20.1080.10">
    <property type="entry name" value="Glycerol uptake facilitator protein"/>
    <property type="match status" value="1"/>
</dbReference>
<dbReference type="PROSITE" id="PS00221">
    <property type="entry name" value="MIP"/>
    <property type="match status" value="1"/>
</dbReference>
<feature type="transmembrane region" description="Helical" evidence="11">
    <location>
        <begin position="97"/>
        <end position="121"/>
    </location>
</feature>
<evidence type="ECO:0000256" key="1">
    <source>
        <dbReference type="ARBA" id="ARBA00004141"/>
    </source>
</evidence>
<evidence type="ECO:0008006" key="14">
    <source>
        <dbReference type="Google" id="ProtNLM"/>
    </source>
</evidence>
<dbReference type="GO" id="GO:0005886">
    <property type="term" value="C:plasma membrane"/>
    <property type="evidence" value="ECO:0007669"/>
    <property type="project" value="TreeGrafter"/>
</dbReference>
<evidence type="ECO:0000256" key="10">
    <source>
        <dbReference type="SAM" id="MobiDB-lite"/>
    </source>
</evidence>
<comment type="subcellular location">
    <subcellularLocation>
        <location evidence="1">Membrane</location>
        <topology evidence="1">Multi-pass membrane protein</topology>
    </subcellularLocation>
</comment>
<dbReference type="OrthoDB" id="3222at2759"/>
<evidence type="ECO:0000313" key="12">
    <source>
        <dbReference type="EMBL" id="GBE83080.1"/>
    </source>
</evidence>
<dbReference type="GO" id="GO:0015254">
    <property type="term" value="F:glycerol channel activity"/>
    <property type="evidence" value="ECO:0007669"/>
    <property type="project" value="TreeGrafter"/>
</dbReference>
<keyword evidence="5" id="KW-0677">Repeat</keyword>
<evidence type="ECO:0000256" key="4">
    <source>
        <dbReference type="ARBA" id="ARBA00022692"/>
    </source>
</evidence>
<dbReference type="Proteomes" id="UP000287166">
    <property type="component" value="Unassembled WGS sequence"/>
</dbReference>
<dbReference type="PANTHER" id="PTHR43829:SF9">
    <property type="entry name" value="AQUAPORIN-9"/>
    <property type="match status" value="1"/>
</dbReference>
<dbReference type="FunFam" id="1.20.1080.10:FF:000027">
    <property type="entry name" value="MIP aquaporin"/>
    <property type="match status" value="1"/>
</dbReference>
<keyword evidence="6 11" id="KW-1133">Transmembrane helix</keyword>
<reference evidence="12 13" key="1">
    <citation type="journal article" date="2018" name="Sci. Rep.">
        <title>Genome sequence of the cauliflower mushroom Sparassis crispa (Hanabiratake) and its association with beneficial usage.</title>
        <authorList>
            <person name="Kiyama R."/>
            <person name="Furutani Y."/>
            <person name="Kawaguchi K."/>
            <person name="Nakanishi T."/>
        </authorList>
    </citation>
    <scope>NUCLEOTIDE SEQUENCE [LARGE SCALE GENOMIC DNA]</scope>
</reference>
<sequence>MSPSLKEQEFPTSFSSKMQSTQHLEKSDSVDGTASSVNDSAFFTKHRYKWLRIRELLRQPAAEFFGTMILIIFGTGVDCQVVLSSNTKVAASPKGDYLALATGWAVGTALGVWFSAGISGGHINPAVTIALATFRGFPWRKVPVYIFAQLMGALCGAGIVYANYIHAIDLYEGGRSIRTVPGTASLFSTYAAPYMTPVSAWFDEFVGTVCLLFVVCSATDPKNGPPPAGLLPLVLFIAVLGIGIALGMQTGYAINPARDFGPRLLTAMVGYGKEVFTFRHQYWLWCPIIGPIVGALVGVFIYDMLIYTGSDSILSRTYKAAAVREAAAEDEPEGPIIGVDEIV</sequence>
<dbReference type="AlphaFoldDB" id="A0A401GLP4"/>
<dbReference type="SUPFAM" id="SSF81338">
    <property type="entry name" value="Aquaporin-like"/>
    <property type="match status" value="1"/>
</dbReference>
<dbReference type="GO" id="GO:0015250">
    <property type="term" value="F:water channel activity"/>
    <property type="evidence" value="ECO:0007669"/>
    <property type="project" value="TreeGrafter"/>
</dbReference>
<feature type="transmembrane region" description="Helical" evidence="11">
    <location>
        <begin position="142"/>
        <end position="164"/>
    </location>
</feature>
<dbReference type="NCBIfam" id="TIGR00861">
    <property type="entry name" value="MIP"/>
    <property type="match status" value="1"/>
</dbReference>
<dbReference type="GeneID" id="38779997"/>
<proteinExistence type="inferred from homology"/>
<evidence type="ECO:0000256" key="5">
    <source>
        <dbReference type="ARBA" id="ARBA00022737"/>
    </source>
</evidence>
<evidence type="ECO:0000256" key="6">
    <source>
        <dbReference type="ARBA" id="ARBA00022989"/>
    </source>
</evidence>
<protein>
    <recommendedName>
        <fullName evidence="14">Aquaporin</fullName>
    </recommendedName>
</protein>
<dbReference type="InterPro" id="IPR050363">
    <property type="entry name" value="MIP/Aquaporin"/>
</dbReference>
<dbReference type="RefSeq" id="XP_027613993.1">
    <property type="nucleotide sequence ID" value="XM_027758192.1"/>
</dbReference>
<keyword evidence="7 11" id="KW-0472">Membrane</keyword>
<evidence type="ECO:0000256" key="9">
    <source>
        <dbReference type="RuleBase" id="RU000477"/>
    </source>
</evidence>
<keyword evidence="13" id="KW-1185">Reference proteome</keyword>
<gene>
    <name evidence="12" type="ORF">SCP_0501260</name>
</gene>
<evidence type="ECO:0000256" key="11">
    <source>
        <dbReference type="SAM" id="Phobius"/>
    </source>
</evidence>
<dbReference type="CDD" id="cd00333">
    <property type="entry name" value="MIP"/>
    <property type="match status" value="1"/>
</dbReference>
<keyword evidence="4 9" id="KW-0812">Transmembrane</keyword>
<dbReference type="InParanoid" id="A0A401GLP4"/>
<comment type="catalytic activity">
    <reaction evidence="8">
        <text>H2O(in) = H2O(out)</text>
        <dbReference type="Rhea" id="RHEA:29667"/>
        <dbReference type="ChEBI" id="CHEBI:15377"/>
    </reaction>
</comment>
<feature type="transmembrane region" description="Helical" evidence="11">
    <location>
        <begin position="198"/>
        <end position="218"/>
    </location>
</feature>
<dbReference type="PANTHER" id="PTHR43829">
    <property type="entry name" value="AQUAPORIN OR AQUAGLYCEROPORIN RELATED"/>
    <property type="match status" value="1"/>
</dbReference>
<dbReference type="PRINTS" id="PR00783">
    <property type="entry name" value="MINTRINSICP"/>
</dbReference>
<comment type="similarity">
    <text evidence="2 9">Belongs to the MIP/aquaporin (TC 1.A.8) family.</text>
</comment>
<feature type="transmembrane region" description="Helical" evidence="11">
    <location>
        <begin position="282"/>
        <end position="306"/>
    </location>
</feature>
<organism evidence="12 13">
    <name type="scientific">Sparassis crispa</name>
    <dbReference type="NCBI Taxonomy" id="139825"/>
    <lineage>
        <taxon>Eukaryota</taxon>
        <taxon>Fungi</taxon>
        <taxon>Dikarya</taxon>
        <taxon>Basidiomycota</taxon>
        <taxon>Agaricomycotina</taxon>
        <taxon>Agaricomycetes</taxon>
        <taxon>Polyporales</taxon>
        <taxon>Sparassidaceae</taxon>
        <taxon>Sparassis</taxon>
    </lineage>
</organism>
<dbReference type="InterPro" id="IPR022357">
    <property type="entry name" value="MIP_CS"/>
</dbReference>
<evidence type="ECO:0000256" key="8">
    <source>
        <dbReference type="ARBA" id="ARBA00034651"/>
    </source>
</evidence>